<evidence type="ECO:0000313" key="1">
    <source>
        <dbReference type="EMBL" id="CAE0116636.1"/>
    </source>
</evidence>
<dbReference type="AlphaFoldDB" id="A0A7S3EYY0"/>
<name>A0A7S3EYY0_9EUKA</name>
<sequence length="163" mass="18033">MPDLERIYYATFPTIRVQTPSSSIATIRPHIDGIYGLQAGSLNIWLPLTEVEEVSALWVESSVGSTNFCPITRPTRFDGRRRVHFTIPNRSRMTRVSLDFRVVPGGGFDPASRLAQMGYFSAASLVRADHGGAEGADCRWVKTMSGHISELHGLPHTGKPTRH</sequence>
<dbReference type="EMBL" id="HBHX01031095">
    <property type="protein sequence ID" value="CAE0116636.1"/>
    <property type="molecule type" value="Transcribed_RNA"/>
</dbReference>
<protein>
    <submittedName>
        <fullName evidence="1">Uncharacterized protein</fullName>
    </submittedName>
</protein>
<reference evidence="1" key="1">
    <citation type="submission" date="2021-01" db="EMBL/GenBank/DDBJ databases">
        <authorList>
            <person name="Corre E."/>
            <person name="Pelletier E."/>
            <person name="Niang G."/>
            <person name="Scheremetjew M."/>
            <person name="Finn R."/>
            <person name="Kale V."/>
            <person name="Holt S."/>
            <person name="Cochrane G."/>
            <person name="Meng A."/>
            <person name="Brown T."/>
            <person name="Cohen L."/>
        </authorList>
    </citation>
    <scope>NUCLEOTIDE SEQUENCE</scope>
    <source>
        <strain evidence="1">CCMP281</strain>
    </source>
</reference>
<proteinExistence type="predicted"/>
<accession>A0A7S3EYY0</accession>
<gene>
    <name evidence="1" type="ORF">HERI1096_LOCUS17321</name>
</gene>
<organism evidence="1">
    <name type="scientific">Haptolina ericina</name>
    <dbReference type="NCBI Taxonomy" id="156174"/>
    <lineage>
        <taxon>Eukaryota</taxon>
        <taxon>Haptista</taxon>
        <taxon>Haptophyta</taxon>
        <taxon>Prymnesiophyceae</taxon>
        <taxon>Prymnesiales</taxon>
        <taxon>Prymnesiaceae</taxon>
        <taxon>Haptolina</taxon>
    </lineage>
</organism>